<evidence type="ECO:0008006" key="3">
    <source>
        <dbReference type="Google" id="ProtNLM"/>
    </source>
</evidence>
<protein>
    <recommendedName>
        <fullName evidence="3">DUF985 domain-containing protein</fullName>
    </recommendedName>
</protein>
<evidence type="ECO:0000313" key="1">
    <source>
        <dbReference type="EMBL" id="MBP2297279.1"/>
    </source>
</evidence>
<accession>A0ABS4SXK3</accession>
<evidence type="ECO:0000313" key="2">
    <source>
        <dbReference type="Proteomes" id="UP000781958"/>
    </source>
</evidence>
<dbReference type="EMBL" id="JAGINP010000051">
    <property type="protein sequence ID" value="MBP2297279.1"/>
    <property type="molecule type" value="Genomic_DNA"/>
</dbReference>
<name>A0ABS4SXK3_9PROT</name>
<organism evidence="1 2">
    <name type="scientific">Azospirillum rugosum</name>
    <dbReference type="NCBI Taxonomy" id="416170"/>
    <lineage>
        <taxon>Bacteria</taxon>
        <taxon>Pseudomonadati</taxon>
        <taxon>Pseudomonadota</taxon>
        <taxon>Alphaproteobacteria</taxon>
        <taxon>Rhodospirillales</taxon>
        <taxon>Azospirillaceae</taxon>
        <taxon>Azospirillum</taxon>
    </lineage>
</organism>
<keyword evidence="2" id="KW-1185">Reference proteome</keyword>
<gene>
    <name evidence="1" type="ORF">J2851_007100</name>
</gene>
<dbReference type="Proteomes" id="UP000781958">
    <property type="component" value="Unassembled WGS sequence"/>
</dbReference>
<proteinExistence type="predicted"/>
<reference evidence="1 2" key="1">
    <citation type="submission" date="2021-03" db="EMBL/GenBank/DDBJ databases">
        <title>Genomic Encyclopedia of Type Strains, Phase III (KMG-III): the genomes of soil and plant-associated and newly described type strains.</title>
        <authorList>
            <person name="Whitman W."/>
        </authorList>
    </citation>
    <scope>NUCLEOTIDE SEQUENCE [LARGE SCALE GENOMIC DNA]</scope>
    <source>
        <strain evidence="1 2">IMMIB AFH-6</strain>
    </source>
</reference>
<dbReference type="RefSeq" id="WP_246501142.1">
    <property type="nucleotide sequence ID" value="NZ_JAGINP010000051.1"/>
</dbReference>
<sequence>MFDYTQGGDEPLPDAIIRTGGPRSVQHLLLSLSPENPLYLYADPADAGGAAYFRDAREIWQSQVTEGGDRWRWFIGAQGRVIETAPGDVHGLRRGAPVAVTVTWYTLPDRDSVGRLRQALRGIGATCTRGPRAGA</sequence>
<comment type="caution">
    <text evidence="1">The sequence shown here is derived from an EMBL/GenBank/DDBJ whole genome shotgun (WGS) entry which is preliminary data.</text>
</comment>